<name>A0ABN1G960_9BACI</name>
<evidence type="ECO:0000256" key="6">
    <source>
        <dbReference type="SAM" id="Phobius"/>
    </source>
</evidence>
<evidence type="ECO:0000259" key="7">
    <source>
        <dbReference type="Pfam" id="PF04024"/>
    </source>
</evidence>
<keyword evidence="4 6" id="KW-1133">Transmembrane helix</keyword>
<keyword evidence="9" id="KW-1185">Reference proteome</keyword>
<sequence length="64" mass="7101">MKKFYKSTRERQLAGVLGGLSEIYNLEVSILRIITVVLAFVTSGFLLLVYIVAAIVLPTDKQLS</sequence>
<organism evidence="8 9">
    <name type="scientific">Virgibacillus siamensis</name>
    <dbReference type="NCBI Taxonomy" id="480071"/>
    <lineage>
        <taxon>Bacteria</taxon>
        <taxon>Bacillati</taxon>
        <taxon>Bacillota</taxon>
        <taxon>Bacilli</taxon>
        <taxon>Bacillales</taxon>
        <taxon>Bacillaceae</taxon>
        <taxon>Virgibacillus</taxon>
    </lineage>
</organism>
<dbReference type="PANTHER" id="PTHR33885:SF3">
    <property type="entry name" value="PHAGE SHOCK PROTEIN C"/>
    <property type="match status" value="1"/>
</dbReference>
<comment type="caution">
    <text evidence="8">The sequence shown here is derived from an EMBL/GenBank/DDBJ whole genome shotgun (WGS) entry which is preliminary data.</text>
</comment>
<reference evidence="8 9" key="1">
    <citation type="journal article" date="2019" name="Int. J. Syst. Evol. Microbiol.">
        <title>The Global Catalogue of Microorganisms (GCM) 10K type strain sequencing project: providing services to taxonomists for standard genome sequencing and annotation.</title>
        <authorList>
            <consortium name="The Broad Institute Genomics Platform"/>
            <consortium name="The Broad Institute Genome Sequencing Center for Infectious Disease"/>
            <person name="Wu L."/>
            <person name="Ma J."/>
        </authorList>
    </citation>
    <scope>NUCLEOTIDE SEQUENCE [LARGE SCALE GENOMIC DNA]</scope>
    <source>
        <strain evidence="8 9">JCM 15395</strain>
    </source>
</reference>
<dbReference type="InterPro" id="IPR052027">
    <property type="entry name" value="PspC"/>
</dbReference>
<keyword evidence="2" id="KW-1003">Cell membrane</keyword>
<evidence type="ECO:0000256" key="3">
    <source>
        <dbReference type="ARBA" id="ARBA00022692"/>
    </source>
</evidence>
<feature type="domain" description="Phage shock protein PspC N-terminal" evidence="7">
    <location>
        <begin position="2"/>
        <end position="59"/>
    </location>
</feature>
<dbReference type="InterPro" id="IPR007168">
    <property type="entry name" value="Phageshock_PspC_N"/>
</dbReference>
<comment type="subcellular location">
    <subcellularLocation>
        <location evidence="1">Cell membrane</location>
        <topology evidence="1">Single-pass membrane protein</topology>
    </subcellularLocation>
</comment>
<dbReference type="EMBL" id="BAAADS010000018">
    <property type="protein sequence ID" value="GAA0606694.1"/>
    <property type="molecule type" value="Genomic_DNA"/>
</dbReference>
<evidence type="ECO:0000256" key="1">
    <source>
        <dbReference type="ARBA" id="ARBA00004162"/>
    </source>
</evidence>
<dbReference type="RefSeq" id="WP_343813575.1">
    <property type="nucleotide sequence ID" value="NZ_BAAADS010000018.1"/>
</dbReference>
<evidence type="ECO:0000256" key="2">
    <source>
        <dbReference type="ARBA" id="ARBA00022475"/>
    </source>
</evidence>
<evidence type="ECO:0000313" key="8">
    <source>
        <dbReference type="EMBL" id="GAA0606694.1"/>
    </source>
</evidence>
<gene>
    <name evidence="8" type="ORF">GCM10009001_24910</name>
</gene>
<protein>
    <submittedName>
        <fullName evidence="8">PspC domain-containing protein</fullName>
    </submittedName>
</protein>
<dbReference type="PANTHER" id="PTHR33885">
    <property type="entry name" value="PHAGE SHOCK PROTEIN C"/>
    <property type="match status" value="1"/>
</dbReference>
<evidence type="ECO:0000256" key="4">
    <source>
        <dbReference type="ARBA" id="ARBA00022989"/>
    </source>
</evidence>
<feature type="transmembrane region" description="Helical" evidence="6">
    <location>
        <begin position="30"/>
        <end position="57"/>
    </location>
</feature>
<keyword evidence="5 6" id="KW-0472">Membrane</keyword>
<accession>A0ABN1G960</accession>
<evidence type="ECO:0000313" key="9">
    <source>
        <dbReference type="Proteomes" id="UP001500866"/>
    </source>
</evidence>
<evidence type="ECO:0000256" key="5">
    <source>
        <dbReference type="ARBA" id="ARBA00023136"/>
    </source>
</evidence>
<keyword evidence="3 6" id="KW-0812">Transmembrane</keyword>
<dbReference type="Pfam" id="PF04024">
    <property type="entry name" value="PspC"/>
    <property type="match status" value="1"/>
</dbReference>
<proteinExistence type="predicted"/>
<dbReference type="Proteomes" id="UP001500866">
    <property type="component" value="Unassembled WGS sequence"/>
</dbReference>